<name>A0A072PNI2_9EURO</name>
<keyword evidence="2" id="KW-1185">Reference proteome</keyword>
<dbReference type="EMBL" id="AMGV01000002">
    <property type="protein sequence ID" value="KEF60893.1"/>
    <property type="molecule type" value="Genomic_DNA"/>
</dbReference>
<dbReference type="OrthoDB" id="4154856at2759"/>
<comment type="caution">
    <text evidence="1">The sequence shown here is derived from an EMBL/GenBank/DDBJ whole genome shotgun (WGS) entry which is preliminary data.</text>
</comment>
<dbReference type="RefSeq" id="XP_013263483.1">
    <property type="nucleotide sequence ID" value="XM_013408029.1"/>
</dbReference>
<organism evidence="1 2">
    <name type="scientific">Exophiala aquamarina CBS 119918</name>
    <dbReference type="NCBI Taxonomy" id="1182545"/>
    <lineage>
        <taxon>Eukaryota</taxon>
        <taxon>Fungi</taxon>
        <taxon>Dikarya</taxon>
        <taxon>Ascomycota</taxon>
        <taxon>Pezizomycotina</taxon>
        <taxon>Eurotiomycetes</taxon>
        <taxon>Chaetothyriomycetidae</taxon>
        <taxon>Chaetothyriales</taxon>
        <taxon>Herpotrichiellaceae</taxon>
        <taxon>Exophiala</taxon>
    </lineage>
</organism>
<dbReference type="VEuPathDB" id="FungiDB:A1O9_02457"/>
<evidence type="ECO:0000313" key="2">
    <source>
        <dbReference type="Proteomes" id="UP000027920"/>
    </source>
</evidence>
<proteinExistence type="predicted"/>
<protein>
    <submittedName>
        <fullName evidence="1">Uncharacterized protein</fullName>
    </submittedName>
</protein>
<feature type="non-terminal residue" evidence="1">
    <location>
        <position position="291"/>
    </location>
</feature>
<sequence length="291" mass="33080">EERVEEMYVRLNRLTLQAEEILAQQPRATQINLTVEIRGLFKEYKLIGSMIRLERGIEKFFNAGDRNGTLIFKSAEKQSSQKLKDSATSGNGEPAHYGKAFMHNYTADDDKYEHPEPAEGGVTPAGPQGLHPLRIIDPDSTSYVTTLPWDPVGTLVSWPAGLQWPQGLLGKVNQILSVVDHECRVRLFHHVCKYGPSPVLRAGIESQVHTHYSSIFENRAHNYLGLTPETRVFLRSIFERKSKVNVAESRLLARVCRVAYETVDLLWEDLRISRKAHMAMKVFITAREIEK</sequence>
<dbReference type="Proteomes" id="UP000027920">
    <property type="component" value="Unassembled WGS sequence"/>
</dbReference>
<dbReference type="AlphaFoldDB" id="A0A072PNI2"/>
<gene>
    <name evidence="1" type="ORF">A1O9_02457</name>
</gene>
<dbReference type="GeneID" id="25277399"/>
<accession>A0A072PNI2</accession>
<evidence type="ECO:0000313" key="1">
    <source>
        <dbReference type="EMBL" id="KEF60893.1"/>
    </source>
</evidence>
<reference evidence="1 2" key="1">
    <citation type="submission" date="2013-03" db="EMBL/GenBank/DDBJ databases">
        <title>The Genome Sequence of Exophiala aquamarina CBS 119918.</title>
        <authorList>
            <consortium name="The Broad Institute Genomics Platform"/>
            <person name="Cuomo C."/>
            <person name="de Hoog S."/>
            <person name="Gorbushina A."/>
            <person name="Walker B."/>
            <person name="Young S.K."/>
            <person name="Zeng Q."/>
            <person name="Gargeya S."/>
            <person name="Fitzgerald M."/>
            <person name="Haas B."/>
            <person name="Abouelleil A."/>
            <person name="Allen A.W."/>
            <person name="Alvarado L."/>
            <person name="Arachchi H.M."/>
            <person name="Berlin A.M."/>
            <person name="Chapman S.B."/>
            <person name="Gainer-Dewar J."/>
            <person name="Goldberg J."/>
            <person name="Griggs A."/>
            <person name="Gujja S."/>
            <person name="Hansen M."/>
            <person name="Howarth C."/>
            <person name="Imamovic A."/>
            <person name="Ireland A."/>
            <person name="Larimer J."/>
            <person name="McCowan C."/>
            <person name="Murphy C."/>
            <person name="Pearson M."/>
            <person name="Poon T.W."/>
            <person name="Priest M."/>
            <person name="Roberts A."/>
            <person name="Saif S."/>
            <person name="Shea T."/>
            <person name="Sisk P."/>
            <person name="Sykes S."/>
            <person name="Wortman J."/>
            <person name="Nusbaum C."/>
            <person name="Birren B."/>
        </authorList>
    </citation>
    <scope>NUCLEOTIDE SEQUENCE [LARGE SCALE GENOMIC DNA]</scope>
    <source>
        <strain evidence="1 2">CBS 119918</strain>
    </source>
</reference>
<feature type="non-terminal residue" evidence="1">
    <location>
        <position position="1"/>
    </location>
</feature>
<dbReference type="HOGENOM" id="CLU_053716_0_0_1"/>